<dbReference type="KEGG" id="sbat:G4Z16_02880"/>
<dbReference type="InterPro" id="IPR008274">
    <property type="entry name" value="AldOxase/xan_DH_MoCoBD1"/>
</dbReference>
<dbReference type="SMART" id="SM01008">
    <property type="entry name" value="Ald_Xan_dh_C"/>
    <property type="match status" value="1"/>
</dbReference>
<feature type="compositionally biased region" description="Basic and acidic residues" evidence="3">
    <location>
        <begin position="134"/>
        <end position="150"/>
    </location>
</feature>
<evidence type="ECO:0000259" key="4">
    <source>
        <dbReference type="SMART" id="SM01008"/>
    </source>
</evidence>
<dbReference type="Pfam" id="PF01315">
    <property type="entry name" value="Ald_Xan_dh_C"/>
    <property type="match status" value="1"/>
</dbReference>
<dbReference type="PANTHER" id="PTHR11908:SF132">
    <property type="entry name" value="ALDEHYDE OXIDASE 1-RELATED"/>
    <property type="match status" value="1"/>
</dbReference>
<dbReference type="SUPFAM" id="SSF54665">
    <property type="entry name" value="CO dehydrogenase molybdoprotein N-domain-like"/>
    <property type="match status" value="1"/>
</dbReference>
<evidence type="ECO:0000256" key="2">
    <source>
        <dbReference type="ARBA" id="ARBA00023002"/>
    </source>
</evidence>
<dbReference type="InterPro" id="IPR036856">
    <property type="entry name" value="Ald_Oxase/Xan_DH_a/b_sf"/>
</dbReference>
<accession>A0A7T1T339</accession>
<dbReference type="SUPFAM" id="SSF56003">
    <property type="entry name" value="Molybdenum cofactor-binding domain"/>
    <property type="match status" value="1"/>
</dbReference>
<feature type="domain" description="Aldehyde oxidase/xanthine dehydrogenase a/b hammerhead" evidence="4">
    <location>
        <begin position="32"/>
        <end position="136"/>
    </location>
</feature>
<dbReference type="InterPro" id="IPR037165">
    <property type="entry name" value="AldOxase/xan_DH_Mopterin-bd_sf"/>
</dbReference>
<dbReference type="InterPro" id="IPR046867">
    <property type="entry name" value="AldOxase/xan_DH_MoCoBD2"/>
</dbReference>
<dbReference type="GO" id="GO:0016491">
    <property type="term" value="F:oxidoreductase activity"/>
    <property type="evidence" value="ECO:0007669"/>
    <property type="project" value="UniProtKB-KW"/>
</dbReference>
<dbReference type="EMBL" id="CP048882">
    <property type="protein sequence ID" value="QPP05509.1"/>
    <property type="molecule type" value="Genomic_DNA"/>
</dbReference>
<dbReference type="RefSeq" id="WP_197349020.1">
    <property type="nucleotide sequence ID" value="NZ_CP048882.1"/>
</dbReference>
<name>A0A7T1T339_9ACTN</name>
<reference evidence="6" key="1">
    <citation type="submission" date="2020-02" db="EMBL/GenBank/DDBJ databases">
        <title>Streptomyces sp. ASO4wet.</title>
        <authorList>
            <person name="Risdian C."/>
            <person name="Landwehr W."/>
            <person name="Schupp P."/>
            <person name="Wink J."/>
        </authorList>
    </citation>
    <scope>NUCLEOTIDE SEQUENCE [LARGE SCALE GENOMIC DNA]</scope>
    <source>
        <strain evidence="6">ASO4wet</strain>
    </source>
</reference>
<dbReference type="InterPro" id="IPR000674">
    <property type="entry name" value="Ald_Oxase/Xan_DH_a/b"/>
</dbReference>
<keyword evidence="1" id="KW-0500">Molybdenum</keyword>
<keyword evidence="6" id="KW-1185">Reference proteome</keyword>
<evidence type="ECO:0000256" key="3">
    <source>
        <dbReference type="SAM" id="MobiDB-lite"/>
    </source>
</evidence>
<dbReference type="PANTHER" id="PTHR11908">
    <property type="entry name" value="XANTHINE DEHYDROGENASE"/>
    <property type="match status" value="1"/>
</dbReference>
<organism evidence="5 6">
    <name type="scientific">Streptomyces bathyalis</name>
    <dbReference type="NCBI Taxonomy" id="2710756"/>
    <lineage>
        <taxon>Bacteria</taxon>
        <taxon>Bacillati</taxon>
        <taxon>Actinomycetota</taxon>
        <taxon>Actinomycetes</taxon>
        <taxon>Kitasatosporales</taxon>
        <taxon>Streptomycetaceae</taxon>
        <taxon>Streptomyces</taxon>
    </lineage>
</organism>
<gene>
    <name evidence="5" type="ORF">G4Z16_02880</name>
</gene>
<dbReference type="Proteomes" id="UP000595046">
    <property type="component" value="Chromosome"/>
</dbReference>
<sequence>MSAPDASQPLKPLDVRSVGTSPQRVDGPAKVTGRAPYAWEHTLPGPVFVHPLQAAVARGRVVVMDTGQAEALEGVLAVLTPDNAPRLADTGDAELAVLQSREVAFRGQFIGAVIAETPEVARQAAQLVGVEYEQQPHDTELSTERTDLYRPETVTPGDPPDSDDGDVDAALAAAPVSIDVTYRTPMEHNNPMEPHTSVAVWEEGPGTGPQLTVYDSTQGAHLVRQMLAPLFGLPPERVRVVSPHVGGGFGSKGMPHAHNVLAVMAAMLCGGRPAKLALTRQQMFSLTGHRTPTIQRVRLGADTRGRLTAVCHDVVEQTARIKEFAEQTGVHARMMYAADNRRTSHRLAALDTPVPSWMRAPGEAPGMAVSEAAMDELALACGLDPIELRVRNEPETDPETGRPWSGRHLVQCLRTGADRFGWDRRAEAGTRREGDWLVGLGVASSTYPVYVMPGTVAEIERRADGAGSPDGYAVRIGAVDLGTGTWTALTQIAADALNCPFEDVRLEIGDTDLPPASVAGASSGINTWGTTVVAAARAFREEHGEAPAPGASTRASTPSDPDLENYAAHSFGAQFAEVRVHSGTGEIRVPRMLGVFAAGRIINPRTARSQLIGGMIMGMSMALFEESVFDHGTGHVINHDFAQYHIPTCADVQDIDAIWLDEPDLHANPMGSKGIGEIGIVGSPAAVVNAVHNATGIRVRDLPITPDKLLPS</sequence>
<dbReference type="Pfam" id="PF20256">
    <property type="entry name" value="MoCoBD_2"/>
    <property type="match status" value="2"/>
</dbReference>
<evidence type="ECO:0000256" key="1">
    <source>
        <dbReference type="ARBA" id="ARBA00022505"/>
    </source>
</evidence>
<feature type="region of interest" description="Disordered" evidence="3">
    <location>
        <begin position="1"/>
        <end position="29"/>
    </location>
</feature>
<dbReference type="Gene3D" id="3.30.365.10">
    <property type="entry name" value="Aldehyde oxidase/xanthine dehydrogenase, molybdopterin binding domain"/>
    <property type="match status" value="4"/>
</dbReference>
<proteinExistence type="predicted"/>
<evidence type="ECO:0000313" key="5">
    <source>
        <dbReference type="EMBL" id="QPP05509.1"/>
    </source>
</evidence>
<dbReference type="Gene3D" id="3.90.1170.50">
    <property type="entry name" value="Aldehyde oxidase/xanthine dehydrogenase, a/b hammerhead"/>
    <property type="match status" value="1"/>
</dbReference>
<dbReference type="InterPro" id="IPR016208">
    <property type="entry name" value="Ald_Oxase/xanthine_DH-like"/>
</dbReference>
<dbReference type="Pfam" id="PF02738">
    <property type="entry name" value="MoCoBD_1"/>
    <property type="match status" value="1"/>
</dbReference>
<evidence type="ECO:0000313" key="6">
    <source>
        <dbReference type="Proteomes" id="UP000595046"/>
    </source>
</evidence>
<keyword evidence="2" id="KW-0560">Oxidoreductase</keyword>
<dbReference type="GO" id="GO:0005506">
    <property type="term" value="F:iron ion binding"/>
    <property type="evidence" value="ECO:0007669"/>
    <property type="project" value="InterPro"/>
</dbReference>
<protein>
    <submittedName>
        <fullName evidence="5">Xanthine dehydrogenase family protein molybdopterin-binding subunit</fullName>
    </submittedName>
</protein>
<feature type="region of interest" description="Disordered" evidence="3">
    <location>
        <begin position="133"/>
        <end position="166"/>
    </location>
</feature>
<dbReference type="AlphaFoldDB" id="A0A7T1T339"/>